<proteinExistence type="predicted"/>
<feature type="domain" description="Transposase IS204/IS1001/IS1096/IS1165 zinc-finger" evidence="2">
    <location>
        <begin position="35"/>
        <end position="78"/>
    </location>
</feature>
<keyword evidence="4" id="KW-1185">Reference proteome</keyword>
<accession>A0A1C0YR16</accession>
<protein>
    <recommendedName>
        <fullName evidence="5">Transposase</fullName>
    </recommendedName>
</protein>
<dbReference type="InterPro" id="IPR002560">
    <property type="entry name" value="Transposase_DDE"/>
</dbReference>
<dbReference type="Pfam" id="PF01610">
    <property type="entry name" value="DDE_Tnp_ISL3"/>
    <property type="match status" value="1"/>
</dbReference>
<reference evidence="3 4" key="1">
    <citation type="submission" date="2016-07" db="EMBL/GenBank/DDBJ databases">
        <title>Caryophanon latum genome sequencing.</title>
        <authorList>
            <person name="Verma A."/>
            <person name="Pal Y."/>
            <person name="Krishnamurthi S."/>
        </authorList>
    </citation>
    <scope>NUCLEOTIDE SEQUENCE [LARGE SCALE GENOMIC DNA]</scope>
    <source>
        <strain evidence="3 4">DSM 14151</strain>
    </source>
</reference>
<dbReference type="Pfam" id="PF14690">
    <property type="entry name" value="Zn_ribbon_ISL3"/>
    <property type="match status" value="1"/>
</dbReference>
<dbReference type="Proteomes" id="UP000093482">
    <property type="component" value="Unassembled WGS sequence"/>
</dbReference>
<dbReference type="EMBL" id="MATO01000041">
    <property type="protein sequence ID" value="OCS89624.1"/>
    <property type="molecule type" value="Genomic_DNA"/>
</dbReference>
<dbReference type="InterPro" id="IPR047951">
    <property type="entry name" value="Transpos_ISL3"/>
</dbReference>
<evidence type="ECO:0000259" key="2">
    <source>
        <dbReference type="Pfam" id="PF14690"/>
    </source>
</evidence>
<evidence type="ECO:0000259" key="1">
    <source>
        <dbReference type="Pfam" id="PF01610"/>
    </source>
</evidence>
<dbReference type="PANTHER" id="PTHR33498">
    <property type="entry name" value="TRANSPOSASE FOR INSERTION SEQUENCE ELEMENT IS1557"/>
    <property type="match status" value="1"/>
</dbReference>
<feature type="domain" description="Transposase IS204/IS1001/IS1096/IS1165 DDE" evidence="1">
    <location>
        <begin position="152"/>
        <end position="237"/>
    </location>
</feature>
<name>A0A1C0YR16_9BACL</name>
<comment type="caution">
    <text evidence="3">The sequence shown here is derived from an EMBL/GenBank/DDBJ whole genome shotgun (WGS) entry which is preliminary data.</text>
</comment>
<dbReference type="InterPro" id="IPR029261">
    <property type="entry name" value="Transposase_Znf"/>
</dbReference>
<evidence type="ECO:0008006" key="5">
    <source>
        <dbReference type="Google" id="ProtNLM"/>
    </source>
</evidence>
<gene>
    <name evidence="3" type="ORF">A6K76_12305</name>
</gene>
<organism evidence="3 4">
    <name type="scientific">Caryophanon latum</name>
    <dbReference type="NCBI Taxonomy" id="33977"/>
    <lineage>
        <taxon>Bacteria</taxon>
        <taxon>Bacillati</taxon>
        <taxon>Bacillota</taxon>
        <taxon>Bacilli</taxon>
        <taxon>Bacillales</taxon>
        <taxon>Caryophanaceae</taxon>
        <taxon>Caryophanon</taxon>
    </lineage>
</organism>
<dbReference type="PANTHER" id="PTHR33498:SF1">
    <property type="entry name" value="TRANSPOSASE FOR INSERTION SEQUENCE ELEMENT IS1557"/>
    <property type="match status" value="1"/>
</dbReference>
<sequence>MLIPWQAPEKHLSLLLLQTTQQEIHIYLRLIKTAACCPSCGTRSQKQHSFYSRKLQDLSIRMQHVQIHLQSRKWFCVERFCTQQIFTERFTWLQPYARKTERLQQFLRQLVFSMSCRQAERIIQPYLRRVSHDAFLRLIRATTIELPHTTAIGIDDFAFRKGADYGTLICDLTTHQPLAILPSRTSTVVESWLRTQPQLQIVSRDGSKTYREAITANSSITQVSDRWHLIKNAKDTLFKWLEQKLPTQIEWHQLGDEDVVQPAAEKPIDEPKWQLIQQVQHDYKAGIRITQLTKSIN</sequence>
<dbReference type="AlphaFoldDB" id="A0A1C0YR16"/>
<evidence type="ECO:0000313" key="3">
    <source>
        <dbReference type="EMBL" id="OCS89624.1"/>
    </source>
</evidence>
<evidence type="ECO:0000313" key="4">
    <source>
        <dbReference type="Proteomes" id="UP000093482"/>
    </source>
</evidence>